<keyword evidence="5" id="KW-1185">Reference proteome</keyword>
<protein>
    <recommendedName>
        <fullName evidence="3">CCHC-type domain-containing protein</fullName>
    </recommendedName>
</protein>
<keyword evidence="1" id="KW-0479">Metal-binding</keyword>
<feature type="region of interest" description="Disordered" evidence="2">
    <location>
        <begin position="437"/>
        <end position="522"/>
    </location>
</feature>
<reference evidence="4 5" key="1">
    <citation type="submission" date="2024-08" db="EMBL/GenBank/DDBJ databases">
        <authorList>
            <person name="Cucini C."/>
            <person name="Frati F."/>
        </authorList>
    </citation>
    <scope>NUCLEOTIDE SEQUENCE [LARGE SCALE GENOMIC DNA]</scope>
</reference>
<evidence type="ECO:0000256" key="2">
    <source>
        <dbReference type="SAM" id="MobiDB-lite"/>
    </source>
</evidence>
<dbReference type="Pfam" id="PF22936">
    <property type="entry name" value="Pol_BBD"/>
    <property type="match status" value="1"/>
</dbReference>
<gene>
    <name evidence="4" type="ORF">ODALV1_LOCUS17908</name>
</gene>
<organism evidence="4 5">
    <name type="scientific">Orchesella dallaii</name>
    <dbReference type="NCBI Taxonomy" id="48710"/>
    <lineage>
        <taxon>Eukaryota</taxon>
        <taxon>Metazoa</taxon>
        <taxon>Ecdysozoa</taxon>
        <taxon>Arthropoda</taxon>
        <taxon>Hexapoda</taxon>
        <taxon>Collembola</taxon>
        <taxon>Entomobryomorpha</taxon>
        <taxon>Entomobryoidea</taxon>
        <taxon>Orchesellidae</taxon>
        <taxon>Orchesellinae</taxon>
        <taxon>Orchesella</taxon>
    </lineage>
</organism>
<feature type="compositionally biased region" description="Basic residues" evidence="2">
    <location>
        <begin position="497"/>
        <end position="507"/>
    </location>
</feature>
<evidence type="ECO:0000313" key="4">
    <source>
        <dbReference type="EMBL" id="CAL8117940.1"/>
    </source>
</evidence>
<dbReference type="EMBL" id="CAXLJM020000057">
    <property type="protein sequence ID" value="CAL8117940.1"/>
    <property type="molecule type" value="Genomic_DNA"/>
</dbReference>
<dbReference type="InterPro" id="IPR036875">
    <property type="entry name" value="Znf_CCHC_sf"/>
</dbReference>
<comment type="caution">
    <text evidence="4">The sequence shown here is derived from an EMBL/GenBank/DDBJ whole genome shotgun (WGS) entry which is preliminary data.</text>
</comment>
<dbReference type="SUPFAM" id="SSF57756">
    <property type="entry name" value="Retrovirus zinc finger-like domains"/>
    <property type="match status" value="1"/>
</dbReference>
<dbReference type="PANTHER" id="PTHR47481">
    <property type="match status" value="1"/>
</dbReference>
<dbReference type="Proteomes" id="UP001642540">
    <property type="component" value="Unassembled WGS sequence"/>
</dbReference>
<dbReference type="Pfam" id="PF14223">
    <property type="entry name" value="Retrotran_gag_2"/>
    <property type="match status" value="1"/>
</dbReference>
<feature type="compositionally biased region" description="Basic and acidic residues" evidence="2">
    <location>
        <begin position="437"/>
        <end position="455"/>
    </location>
</feature>
<feature type="compositionally biased region" description="Basic and acidic residues" evidence="2">
    <location>
        <begin position="469"/>
        <end position="480"/>
    </location>
</feature>
<keyword evidence="1" id="KW-0863">Zinc-finger</keyword>
<dbReference type="InterPro" id="IPR001878">
    <property type="entry name" value="Znf_CCHC"/>
</dbReference>
<dbReference type="PANTHER" id="PTHR47481:SF7">
    <property type="entry name" value="CCHC-TYPE DOMAIN-CONTAINING PROTEIN"/>
    <property type="match status" value="1"/>
</dbReference>
<proteinExistence type="predicted"/>
<dbReference type="Gene3D" id="4.10.60.10">
    <property type="entry name" value="Zinc finger, CCHC-type"/>
    <property type="match status" value="1"/>
</dbReference>
<accession>A0ABP1R6Q8</accession>
<keyword evidence="1" id="KW-0862">Zinc</keyword>
<dbReference type="InterPro" id="IPR054722">
    <property type="entry name" value="PolX-like_BBD"/>
</dbReference>
<sequence>MVKSEIGSIPVVQLDGYNYKQWRFQICLVLQASDIWDVVSGDEAKPDASKAAELASWKKNDVKARAIMAATLTAEQTNHIVSSTTAQEMFEKLRSIHSDSSTLNQQHTMHKFFSYELDERSSPLVAYREIEELARSLEEMGVKMDESMVISKIVSCLSNEKYGAFKKAWDSVSEDRQTMPSLLARLKKEELEHQIMYSSGDATEFDSYGVAYTTHMQQPRKYGGYSSYNNRYNEGQYQDTNNNRQAYGYSRLAELKQRTKCRNCDESGHWYKECPHPRYDGGGGSNYEDSNSNSDIWISDSGASQHVTGRNDWFTEYTAFNKPHPVCLCNGEEIMAKGTGTVSIECFENGRWRNGTITNVLYIPGSVNLFSEYCMAKKGYKIVRDKYKTRYYHSDTNIGPEAVVKNDMYVMKFRQKKQMQQRGLFCMATTTTTHANIDRRKDESSQHCIEKKNDESTAASSRKKVGTWMRREKIEGRKITNEASQAETKPQPPSQTVRRKKRRRSKHPASPTQYKQKQHAGEFVDDSIQMKEGYTARMETQRLFPCNFHMAHGKKTYMVRYPQACSCKFKTWKDRLFKADS</sequence>
<name>A0ABP1R6Q8_9HEXA</name>
<evidence type="ECO:0000256" key="1">
    <source>
        <dbReference type="PROSITE-ProRule" id="PRU00047"/>
    </source>
</evidence>
<evidence type="ECO:0000313" key="5">
    <source>
        <dbReference type="Proteomes" id="UP001642540"/>
    </source>
</evidence>
<feature type="domain" description="CCHC-type" evidence="3">
    <location>
        <begin position="260"/>
        <end position="275"/>
    </location>
</feature>
<dbReference type="PROSITE" id="PS50158">
    <property type="entry name" value="ZF_CCHC"/>
    <property type="match status" value="1"/>
</dbReference>
<evidence type="ECO:0000259" key="3">
    <source>
        <dbReference type="PROSITE" id="PS50158"/>
    </source>
</evidence>